<feature type="binding site" evidence="3">
    <location>
        <position position="254"/>
    </location>
    <ligand>
        <name>glycerol</name>
        <dbReference type="ChEBI" id="CHEBI:17754"/>
    </ligand>
</feature>
<feature type="binding site" evidence="4">
    <location>
        <position position="125"/>
    </location>
    <ligand>
        <name>NAD(+)</name>
        <dbReference type="ChEBI" id="CHEBI:57540"/>
    </ligand>
</feature>
<dbReference type="Gene3D" id="1.20.1090.10">
    <property type="entry name" value="Dehydroquinate synthase-like - alpha domain"/>
    <property type="match status" value="1"/>
</dbReference>
<dbReference type="Proteomes" id="UP000285648">
    <property type="component" value="Unassembled WGS sequence"/>
</dbReference>
<gene>
    <name evidence="6" type="ORF">BIY29_09730</name>
</gene>
<name>A0A421DNW3_9GAMM</name>
<dbReference type="GO" id="GO:0016614">
    <property type="term" value="F:oxidoreductase activity, acting on CH-OH group of donors"/>
    <property type="evidence" value="ECO:0007669"/>
    <property type="project" value="InterPro"/>
</dbReference>
<reference evidence="6 7" key="1">
    <citation type="submission" date="2016-09" db="EMBL/GenBank/DDBJ databases">
        <authorList>
            <person name="Doonan J."/>
            <person name="Pachebat J.A."/>
            <person name="Golyshin P.N."/>
            <person name="Denman S."/>
            <person name="Mcdonald J.E."/>
        </authorList>
    </citation>
    <scope>NUCLEOTIDE SEQUENCE [LARGE SCALE GENOMIC DNA]</scope>
    <source>
        <strain evidence="6 7">NCPPB 3934</strain>
    </source>
</reference>
<organism evidence="6 7">
    <name type="scientific">Brenneria alni</name>
    <dbReference type="NCBI Taxonomy" id="71656"/>
    <lineage>
        <taxon>Bacteria</taxon>
        <taxon>Pseudomonadati</taxon>
        <taxon>Pseudomonadota</taxon>
        <taxon>Gammaproteobacteria</taxon>
        <taxon>Enterobacterales</taxon>
        <taxon>Pectobacteriaceae</taxon>
        <taxon>Brenneria</taxon>
    </lineage>
</organism>
<evidence type="ECO:0000256" key="2">
    <source>
        <dbReference type="ARBA" id="ARBA00023002"/>
    </source>
</evidence>
<feature type="binding site" evidence="3">
    <location>
        <position position="271"/>
    </location>
    <ligand>
        <name>glycerol</name>
        <dbReference type="ChEBI" id="CHEBI:17754"/>
    </ligand>
</feature>
<keyword evidence="2" id="KW-0560">Oxidoreductase</keyword>
<dbReference type="GO" id="GO:0046872">
    <property type="term" value="F:metal ion binding"/>
    <property type="evidence" value="ECO:0007669"/>
    <property type="project" value="UniProtKB-KW"/>
</dbReference>
<keyword evidence="3" id="KW-0862">Zinc</keyword>
<dbReference type="PANTHER" id="PTHR43616">
    <property type="entry name" value="GLYCEROL DEHYDROGENASE"/>
    <property type="match status" value="1"/>
</dbReference>
<comment type="cofactor">
    <cofactor evidence="3">
        <name>Zn(2+)</name>
        <dbReference type="ChEBI" id="CHEBI:29105"/>
    </cofactor>
    <text evidence="3">Binds 1 zinc ion per subunit.</text>
</comment>
<keyword evidence="4" id="KW-0520">NAD</keyword>
<evidence type="ECO:0000313" key="6">
    <source>
        <dbReference type="EMBL" id="RLM23872.1"/>
    </source>
</evidence>
<dbReference type="RefSeq" id="WP_121574991.1">
    <property type="nucleotide sequence ID" value="NZ_MJLZ01000019.1"/>
</dbReference>
<dbReference type="Gene3D" id="3.40.50.1970">
    <property type="match status" value="1"/>
</dbReference>
<protein>
    <submittedName>
        <fullName evidence="6">Glycerol dehydrogenase</fullName>
    </submittedName>
</protein>
<dbReference type="PANTHER" id="PTHR43616:SF3">
    <property type="entry name" value="HYDROXYCARBOXYLATE DEHYDROGENASE A"/>
    <property type="match status" value="1"/>
</dbReference>
<keyword evidence="7" id="KW-1185">Reference proteome</keyword>
<dbReference type="AlphaFoldDB" id="A0A421DNW3"/>
<proteinExistence type="predicted"/>
<feature type="binding site" evidence="4">
    <location>
        <begin position="93"/>
        <end position="97"/>
    </location>
    <ligand>
        <name>NAD(+)</name>
        <dbReference type="ChEBI" id="CHEBI:57540"/>
    </ligand>
</feature>
<dbReference type="InterPro" id="IPR001670">
    <property type="entry name" value="ADH_Fe/GldA"/>
</dbReference>
<dbReference type="OrthoDB" id="6502012at2"/>
<sequence>MIAIQAPQTYLNRDGIIDNVGEYITPFAKTLLIITSPQAWQATAEKVEHSLVQHGLAWRIEYLPGDCTQAAIDTLVSQARKHGAELILGIGGGRVLDAAKATGEYLGQLPVITVPTIAATCAAWSPISVIYGDTGAHQGPLALKRLPVWVLVDNNVIAQSDPRYLKAGIVDALAKWYEFLPYLRNGDEGLALALKAQAARLAVDTFNTYGVQALADNQQKQVTPALRKVIDAVIALAGIANSMKDDVPRIGVAHAIHNSMTRLPELHHWLHGEKVGFGLAAQAILEYDNASDREELLLQLLRYGSPLTLTLLGLDDRPAQIEEIAKNVKIKPHIAALLPFSVEPERIKNALWATQQLAGFAADHQAA</sequence>
<comment type="caution">
    <text evidence="6">The sequence shown here is derived from an EMBL/GenBank/DDBJ whole genome shotgun (WGS) entry which is preliminary data.</text>
</comment>
<dbReference type="EMBL" id="MJLZ01000019">
    <property type="protein sequence ID" value="RLM23872.1"/>
    <property type="molecule type" value="Genomic_DNA"/>
</dbReference>
<dbReference type="InterPro" id="IPR016205">
    <property type="entry name" value="Glycerol_DH"/>
</dbReference>
<keyword evidence="1 3" id="KW-0479">Metal-binding</keyword>
<dbReference type="Pfam" id="PF00465">
    <property type="entry name" value="Fe-ADH"/>
    <property type="match status" value="1"/>
</dbReference>
<feature type="binding site" evidence="3">
    <location>
        <position position="171"/>
    </location>
    <ligand>
        <name>glycerol</name>
        <dbReference type="ChEBI" id="CHEBI:17754"/>
    </ligand>
</feature>
<evidence type="ECO:0000259" key="5">
    <source>
        <dbReference type="Pfam" id="PF00465"/>
    </source>
</evidence>
<feature type="binding site" evidence="4">
    <location>
        <position position="131"/>
    </location>
    <ligand>
        <name>NAD(+)</name>
        <dbReference type="ChEBI" id="CHEBI:57540"/>
    </ligand>
</feature>
<dbReference type="CDD" id="cd08550">
    <property type="entry name" value="GlyDH-like"/>
    <property type="match status" value="1"/>
</dbReference>
<evidence type="ECO:0000256" key="1">
    <source>
        <dbReference type="ARBA" id="ARBA00022723"/>
    </source>
</evidence>
<evidence type="ECO:0000313" key="7">
    <source>
        <dbReference type="Proteomes" id="UP000285648"/>
    </source>
</evidence>
<evidence type="ECO:0000256" key="4">
    <source>
        <dbReference type="PIRSR" id="PIRSR000112-3"/>
    </source>
</evidence>
<evidence type="ECO:0000256" key="3">
    <source>
        <dbReference type="PIRSR" id="PIRSR000112-1"/>
    </source>
</evidence>
<accession>A0A421DNW3</accession>
<dbReference type="SUPFAM" id="SSF56796">
    <property type="entry name" value="Dehydroquinate synthase-like"/>
    <property type="match status" value="1"/>
</dbReference>
<feature type="domain" description="Alcohol dehydrogenase iron-type/glycerol dehydrogenase GldA" evidence="5">
    <location>
        <begin position="7"/>
        <end position="153"/>
    </location>
</feature>
<dbReference type="PIRSF" id="PIRSF000112">
    <property type="entry name" value="Glycerol_dehydrogenase"/>
    <property type="match status" value="1"/>
</dbReference>